<feature type="domain" description="Fibrinogen C-terminal" evidence="1">
    <location>
        <begin position="1"/>
        <end position="133"/>
    </location>
</feature>
<dbReference type="SUPFAM" id="SSF56496">
    <property type="entry name" value="Fibrinogen C-terminal domain-like"/>
    <property type="match status" value="1"/>
</dbReference>
<reference evidence="2" key="1">
    <citation type="submission" date="2022-11" db="EMBL/GenBank/DDBJ databases">
        <title>Centuries of genome instability and evolution in soft-shell clam transmissible cancer (bioRxiv).</title>
        <authorList>
            <person name="Hart S.F.M."/>
            <person name="Yonemitsu M.A."/>
            <person name="Giersch R.M."/>
            <person name="Beal B.F."/>
            <person name="Arriagada G."/>
            <person name="Davis B.W."/>
            <person name="Ostrander E.A."/>
            <person name="Goff S.P."/>
            <person name="Metzger M.J."/>
        </authorList>
    </citation>
    <scope>NUCLEOTIDE SEQUENCE</scope>
    <source>
        <strain evidence="2">MELC-2E11</strain>
        <tissue evidence="2">Siphon/mantle</tissue>
    </source>
</reference>
<keyword evidence="3" id="KW-1185">Reference proteome</keyword>
<dbReference type="EMBL" id="CP111027">
    <property type="protein sequence ID" value="WAR30001.1"/>
    <property type="molecule type" value="Genomic_DNA"/>
</dbReference>
<name>A0ABY7GAH6_MYAAR</name>
<dbReference type="PROSITE" id="PS51406">
    <property type="entry name" value="FIBRINOGEN_C_2"/>
    <property type="match status" value="1"/>
</dbReference>
<evidence type="ECO:0000259" key="1">
    <source>
        <dbReference type="PROSITE" id="PS51406"/>
    </source>
</evidence>
<sequence>MCFKVFQRRWNGFIAFNRSFADYEKGFGSLDGEFWTGLGLLHSMTSRANMTLRVEMSSPDGITGFDEYAGFYISPPERYIFNVDRRINSEGMSDSFLLSDNDNAWSIINQPFSTYDRDVDNSPNNCAQQFGRGKSLKSGMRIGSPFRCACLVRPRGHLLNSRIGHAHYHRHLTWCGNNMAVAEMFLARINALAEKKANQNYLQTNTAEIELNLCYMQYIDQYIDINQDSVCMISKDTELRYDYGVADVPWRKRK</sequence>
<dbReference type="Proteomes" id="UP001164746">
    <property type="component" value="Chromosome 16"/>
</dbReference>
<dbReference type="PANTHER" id="PTHR19143">
    <property type="entry name" value="FIBRINOGEN/TENASCIN/ANGIOPOEITIN"/>
    <property type="match status" value="1"/>
</dbReference>
<proteinExistence type="predicted"/>
<accession>A0ABY7GAH6</accession>
<evidence type="ECO:0000313" key="2">
    <source>
        <dbReference type="EMBL" id="WAR30001.1"/>
    </source>
</evidence>
<evidence type="ECO:0000313" key="3">
    <source>
        <dbReference type="Proteomes" id="UP001164746"/>
    </source>
</evidence>
<dbReference type="InterPro" id="IPR002181">
    <property type="entry name" value="Fibrinogen_a/b/g_C_dom"/>
</dbReference>
<feature type="non-terminal residue" evidence="2">
    <location>
        <position position="254"/>
    </location>
</feature>
<organism evidence="2 3">
    <name type="scientific">Mya arenaria</name>
    <name type="common">Soft-shell clam</name>
    <dbReference type="NCBI Taxonomy" id="6604"/>
    <lineage>
        <taxon>Eukaryota</taxon>
        <taxon>Metazoa</taxon>
        <taxon>Spiralia</taxon>
        <taxon>Lophotrochozoa</taxon>
        <taxon>Mollusca</taxon>
        <taxon>Bivalvia</taxon>
        <taxon>Autobranchia</taxon>
        <taxon>Heteroconchia</taxon>
        <taxon>Euheterodonta</taxon>
        <taxon>Imparidentia</taxon>
        <taxon>Neoheterodontei</taxon>
        <taxon>Myida</taxon>
        <taxon>Myoidea</taxon>
        <taxon>Myidae</taxon>
        <taxon>Mya</taxon>
    </lineage>
</organism>
<dbReference type="InterPro" id="IPR036056">
    <property type="entry name" value="Fibrinogen-like_C"/>
</dbReference>
<dbReference type="Pfam" id="PF00147">
    <property type="entry name" value="Fibrinogen_C"/>
    <property type="match status" value="1"/>
</dbReference>
<dbReference type="SMART" id="SM00186">
    <property type="entry name" value="FBG"/>
    <property type="match status" value="1"/>
</dbReference>
<dbReference type="InterPro" id="IPR050373">
    <property type="entry name" value="Fibrinogen_C-term_domain"/>
</dbReference>
<gene>
    <name evidence="2" type="ORF">MAR_003569</name>
</gene>
<dbReference type="InterPro" id="IPR014716">
    <property type="entry name" value="Fibrinogen_a/b/g_C_1"/>
</dbReference>
<dbReference type="Gene3D" id="3.90.215.10">
    <property type="entry name" value="Gamma Fibrinogen, chain A, domain 1"/>
    <property type="match status" value="1"/>
</dbReference>
<protein>
    <submittedName>
        <fullName evidence="2">MFAP4-like protein</fullName>
    </submittedName>
</protein>